<dbReference type="InterPro" id="IPR006311">
    <property type="entry name" value="TAT_signal"/>
</dbReference>
<sequence>MTKAAISRRRFLHNSTLGGAAVAATTLAAPAVLAQAPVRLRMQTSWPSSDIFQEMAQQYVDRVHAMSGGRLQIDLLPAGAVVGAFQVQDAVHDGVIDICHTVTAYWYGKNKASSLFGTGPIFGGDAAAMLAWIHNGGGQELYRELVEDILGLNIIGRFAMPMPTQPLGWFKEPIENVSQLAGLRYRTVGLAADLLQAMGLSVAQLPGGEIVPAMERGVIDAFEFNNPTSDMRFGAQDVAKNYMMGSFHQANEFFEFNFNRDMWDGLDEDLRAILDHSTEAANTANYALALSQYSQDLLRLRDENGVNIIRTPQDFLQAQLEAWDQIMPDLMADEFFAKVVESQKQWCDRVGYYSFFNQTDYKMAYEHHFPGKLGF</sequence>
<accession>A0A5D4GU87</accession>
<dbReference type="InterPro" id="IPR026289">
    <property type="entry name" value="SBP_TakP-like"/>
</dbReference>
<dbReference type="EMBL" id="VSZS01000064">
    <property type="protein sequence ID" value="TYR31359.1"/>
    <property type="molecule type" value="Genomic_DNA"/>
</dbReference>
<dbReference type="Gene3D" id="3.40.190.10">
    <property type="entry name" value="Periplasmic binding protein-like II"/>
    <property type="match status" value="1"/>
</dbReference>
<feature type="binding site" evidence="3">
    <location>
        <position position="224"/>
    </location>
    <ligand>
        <name>Na(+)</name>
        <dbReference type="ChEBI" id="CHEBI:29101"/>
    </ligand>
</feature>
<name>A0A5D4GU87_9HYPH</name>
<dbReference type="InterPro" id="IPR018389">
    <property type="entry name" value="DctP_fam"/>
</dbReference>
<dbReference type="Pfam" id="PF03480">
    <property type="entry name" value="DctP"/>
    <property type="match status" value="1"/>
</dbReference>
<dbReference type="RefSeq" id="WP_148915331.1">
    <property type="nucleotide sequence ID" value="NZ_VSZS01000064.1"/>
</dbReference>
<organism evidence="4 5">
    <name type="scientific">Neoaquamicrobium microcysteis</name>
    <dbReference type="NCBI Taxonomy" id="2682781"/>
    <lineage>
        <taxon>Bacteria</taxon>
        <taxon>Pseudomonadati</taxon>
        <taxon>Pseudomonadota</taxon>
        <taxon>Alphaproteobacteria</taxon>
        <taxon>Hyphomicrobiales</taxon>
        <taxon>Phyllobacteriaceae</taxon>
        <taxon>Neoaquamicrobium</taxon>
    </lineage>
</organism>
<dbReference type="PIRSF" id="PIRSF039026">
    <property type="entry name" value="SiaP"/>
    <property type="match status" value="1"/>
</dbReference>
<dbReference type="GO" id="GO:0055085">
    <property type="term" value="P:transmembrane transport"/>
    <property type="evidence" value="ECO:0007669"/>
    <property type="project" value="InterPro"/>
</dbReference>
<proteinExistence type="predicted"/>
<dbReference type="GO" id="GO:0046872">
    <property type="term" value="F:metal ion binding"/>
    <property type="evidence" value="ECO:0007669"/>
    <property type="project" value="UniProtKB-KW"/>
</dbReference>
<feature type="binding site" evidence="2">
    <location>
        <position position="165"/>
    </location>
    <ligand>
        <name>substrate</name>
    </ligand>
</feature>
<dbReference type="Gene3D" id="3.40.190.170">
    <property type="entry name" value="Bacterial extracellular solute-binding protein, family 7"/>
    <property type="match status" value="1"/>
</dbReference>
<comment type="caution">
    <text evidence="4">The sequence shown here is derived from an EMBL/GenBank/DDBJ whole genome shotgun (WGS) entry which is preliminary data.</text>
</comment>
<dbReference type="AlphaFoldDB" id="A0A5D4GU87"/>
<dbReference type="InterPro" id="IPR038404">
    <property type="entry name" value="TRAP_DctP_sf"/>
</dbReference>
<feature type="binding site" evidence="3">
    <location>
        <position position="249"/>
    </location>
    <ligand>
        <name>substrate</name>
    </ligand>
</feature>
<dbReference type="PANTHER" id="PTHR33376">
    <property type="match status" value="1"/>
</dbReference>
<dbReference type="PROSITE" id="PS51318">
    <property type="entry name" value="TAT"/>
    <property type="match status" value="1"/>
</dbReference>
<keyword evidence="5" id="KW-1185">Reference proteome</keyword>
<reference evidence="4 5" key="1">
    <citation type="submission" date="2019-08" db="EMBL/GenBank/DDBJ databases">
        <authorList>
            <person name="Seo Y.L."/>
        </authorList>
    </citation>
    <scope>NUCLEOTIDE SEQUENCE [LARGE SCALE GENOMIC DNA]</scope>
    <source>
        <strain evidence="4 5">MaA-C15</strain>
    </source>
</reference>
<keyword evidence="1" id="KW-0732">Signal</keyword>
<reference evidence="4 5" key="2">
    <citation type="submission" date="2019-09" db="EMBL/GenBank/DDBJ databases">
        <title>Mesorhizobium sp. MaA-C15 isolated from Microcystis aeruginosa.</title>
        <authorList>
            <person name="Jeong S.E."/>
            <person name="Jin H.M."/>
            <person name="Jeon C.O."/>
        </authorList>
    </citation>
    <scope>NUCLEOTIDE SEQUENCE [LARGE SCALE GENOMIC DNA]</scope>
    <source>
        <strain evidence="4 5">MaA-C15</strain>
    </source>
</reference>
<gene>
    <name evidence="4" type="ORF">FY036_13825</name>
</gene>
<dbReference type="GO" id="GO:0031317">
    <property type="term" value="C:tripartite ATP-independent periplasmic transporter complex"/>
    <property type="evidence" value="ECO:0007669"/>
    <property type="project" value="InterPro"/>
</dbReference>
<dbReference type="OrthoDB" id="9780733at2"/>
<evidence type="ECO:0000313" key="5">
    <source>
        <dbReference type="Proteomes" id="UP000323258"/>
    </source>
</evidence>
<evidence type="ECO:0000256" key="2">
    <source>
        <dbReference type="PIRSR" id="PIRSR039026-1"/>
    </source>
</evidence>
<feature type="binding site" evidence="3">
    <location>
        <position position="223"/>
    </location>
    <ligand>
        <name>substrate</name>
    </ligand>
</feature>
<dbReference type="CDD" id="cd13604">
    <property type="entry name" value="PBP2_TRAP_ketoacid_lactate_like"/>
    <property type="match status" value="1"/>
</dbReference>
<evidence type="ECO:0000313" key="4">
    <source>
        <dbReference type="EMBL" id="TYR31359.1"/>
    </source>
</evidence>
<feature type="binding site" evidence="2">
    <location>
        <position position="186"/>
    </location>
    <ligand>
        <name>substrate</name>
    </ligand>
</feature>
<dbReference type="PANTHER" id="PTHR33376:SF5">
    <property type="entry name" value="EXTRACYTOPLASMIC SOLUTE RECEPTOR PROTEIN"/>
    <property type="match status" value="1"/>
</dbReference>
<keyword evidence="3" id="KW-0479">Metal-binding</keyword>
<evidence type="ECO:0000256" key="1">
    <source>
        <dbReference type="ARBA" id="ARBA00022729"/>
    </source>
</evidence>
<protein>
    <submittedName>
        <fullName evidence="4">TRAP transporter substrate-binding protein</fullName>
    </submittedName>
</protein>
<evidence type="ECO:0000256" key="3">
    <source>
        <dbReference type="PIRSR" id="PIRSR039026-2"/>
    </source>
</evidence>
<dbReference type="Proteomes" id="UP000323258">
    <property type="component" value="Unassembled WGS sequence"/>
</dbReference>